<evidence type="ECO:0000313" key="1">
    <source>
        <dbReference type="EMBL" id="KAK4028731.1"/>
    </source>
</evidence>
<proteinExistence type="predicted"/>
<comment type="caution">
    <text evidence="1">The sequence shown here is derived from an EMBL/GenBank/DDBJ whole genome shotgun (WGS) entry which is preliminary data.</text>
</comment>
<reference evidence="1 2" key="1">
    <citation type="journal article" date="2023" name="Nucleic Acids Res.">
        <title>The hologenome of Daphnia magna reveals possible DNA methylation and microbiome-mediated evolution of the host genome.</title>
        <authorList>
            <person name="Chaturvedi A."/>
            <person name="Li X."/>
            <person name="Dhandapani V."/>
            <person name="Marshall H."/>
            <person name="Kissane S."/>
            <person name="Cuenca-Cambronero M."/>
            <person name="Asole G."/>
            <person name="Calvet F."/>
            <person name="Ruiz-Romero M."/>
            <person name="Marangio P."/>
            <person name="Guigo R."/>
            <person name="Rago D."/>
            <person name="Mirbahai L."/>
            <person name="Eastwood N."/>
            <person name="Colbourne J.K."/>
            <person name="Zhou J."/>
            <person name="Mallon E."/>
            <person name="Orsini L."/>
        </authorList>
    </citation>
    <scope>NUCLEOTIDE SEQUENCE [LARGE SCALE GENOMIC DNA]</scope>
    <source>
        <strain evidence="1">LRV0_1</strain>
    </source>
</reference>
<evidence type="ECO:0000313" key="2">
    <source>
        <dbReference type="Proteomes" id="UP001234178"/>
    </source>
</evidence>
<protein>
    <submittedName>
        <fullName evidence="1">Uncharacterized protein</fullName>
    </submittedName>
</protein>
<accession>A0ABR0AUD3</accession>
<dbReference type="EMBL" id="JAOYFB010000039">
    <property type="protein sequence ID" value="KAK4028731.1"/>
    <property type="molecule type" value="Genomic_DNA"/>
</dbReference>
<dbReference type="Proteomes" id="UP001234178">
    <property type="component" value="Unassembled WGS sequence"/>
</dbReference>
<keyword evidence="2" id="KW-1185">Reference proteome</keyword>
<organism evidence="1 2">
    <name type="scientific">Daphnia magna</name>
    <dbReference type="NCBI Taxonomy" id="35525"/>
    <lineage>
        <taxon>Eukaryota</taxon>
        <taxon>Metazoa</taxon>
        <taxon>Ecdysozoa</taxon>
        <taxon>Arthropoda</taxon>
        <taxon>Crustacea</taxon>
        <taxon>Branchiopoda</taxon>
        <taxon>Diplostraca</taxon>
        <taxon>Cladocera</taxon>
        <taxon>Anomopoda</taxon>
        <taxon>Daphniidae</taxon>
        <taxon>Daphnia</taxon>
    </lineage>
</organism>
<sequence length="91" mass="9996">MPHSGMQFSDEALGCQVSYTTCLDAVAGPTATYLILTSHFYGTIQIISDNVICFQTPLGGLKPPAFRLTAERTSQLRHKRIFTMMLGNSLL</sequence>
<gene>
    <name evidence="1" type="ORF">OUZ56_021752</name>
</gene>
<name>A0ABR0AUD3_9CRUS</name>